<feature type="domain" description="Spore protein YkvP/CgeB glycosyl transferase-like" evidence="1">
    <location>
        <begin position="267"/>
        <end position="351"/>
    </location>
</feature>
<dbReference type="Proteomes" id="UP000214684">
    <property type="component" value="Unassembled WGS sequence"/>
</dbReference>
<accession>A0A227PFV2</accession>
<evidence type="ECO:0000259" key="1">
    <source>
        <dbReference type="Pfam" id="PF13524"/>
    </source>
</evidence>
<dbReference type="AlphaFoldDB" id="A0A227PFV2"/>
<dbReference type="Pfam" id="PF13524">
    <property type="entry name" value="Glyco_trans_1_2"/>
    <property type="match status" value="1"/>
</dbReference>
<dbReference type="OrthoDB" id="110463at2"/>
<evidence type="ECO:0000313" key="3">
    <source>
        <dbReference type="Proteomes" id="UP000214684"/>
    </source>
</evidence>
<organism evidence="2 3">
    <name type="scientific">Flavobacterium araucananum</name>
    <dbReference type="NCBI Taxonomy" id="946678"/>
    <lineage>
        <taxon>Bacteria</taxon>
        <taxon>Pseudomonadati</taxon>
        <taxon>Bacteroidota</taxon>
        <taxon>Flavobacteriia</taxon>
        <taxon>Flavobacteriales</taxon>
        <taxon>Flavobacteriaceae</taxon>
        <taxon>Flavobacterium</taxon>
    </lineage>
</organism>
<dbReference type="InterPro" id="IPR055259">
    <property type="entry name" value="YkvP/CgeB_Glyco_trans-like"/>
</dbReference>
<gene>
    <name evidence="2" type="ORF">B0A64_04850</name>
</gene>
<keyword evidence="3" id="KW-1185">Reference proteome</keyword>
<protein>
    <recommendedName>
        <fullName evidence="1">Spore protein YkvP/CgeB glycosyl transferase-like domain-containing protein</fullName>
    </recommendedName>
</protein>
<proteinExistence type="predicted"/>
<comment type="caution">
    <text evidence="2">The sequence shown here is derived from an EMBL/GenBank/DDBJ whole genome shotgun (WGS) entry which is preliminary data.</text>
</comment>
<dbReference type="EMBL" id="MUGS01000005">
    <property type="protein sequence ID" value="OXG08757.1"/>
    <property type="molecule type" value="Genomic_DNA"/>
</dbReference>
<sequence length="357" mass="42144">MKILFAGLKYDYGIISRGESLESKAFVPSLANISSDFYVFWLEENGFPNDIDSLQGCLKEYADEVEPDFIFFVLMNNEISIDTLSYLSGRYTTINWFCDDAWRFEDFTKKIMFHLSYAVTTEKYILSNYKDNNYDNVILSQWAAIDYDQNLDPKNVQYKYDFSFIGGRNPTRSWIIDQLKKNDIIVNCFGSGWENGRISFDEMNDIFYHSKINLNLSNSNSTEIQFLKVILKNLLISFFQVFSKNLKKYFFDLKSNLKDLRFYFTSKKVSEQMKARNFEIPSSGGFQLSQYSLGIEDYYEIGSEIAVYTSVQELIKQCKYYIENDKLRREICTKGYLRSMEHTYNKRMEIIFDNLMK</sequence>
<dbReference type="RefSeq" id="WP_089478396.1">
    <property type="nucleotide sequence ID" value="NZ_MUGS01000005.1"/>
</dbReference>
<reference evidence="2 3" key="1">
    <citation type="submission" date="2016-11" db="EMBL/GenBank/DDBJ databases">
        <title>Whole genomes of Flavobacteriaceae.</title>
        <authorList>
            <person name="Stine C."/>
            <person name="Li C."/>
            <person name="Tadesse D."/>
        </authorList>
    </citation>
    <scope>NUCLEOTIDE SEQUENCE [LARGE SCALE GENOMIC DNA]</scope>
    <source>
        <strain evidence="2 3">DSM 24704</strain>
    </source>
</reference>
<evidence type="ECO:0000313" key="2">
    <source>
        <dbReference type="EMBL" id="OXG08757.1"/>
    </source>
</evidence>
<name>A0A227PFV2_9FLAO</name>